<name>A0A679JTB7_9HYPH</name>
<evidence type="ECO:0000313" key="1">
    <source>
        <dbReference type="EMBL" id="CAA2139932.1"/>
    </source>
</evidence>
<protein>
    <submittedName>
        <fullName evidence="1">Uncharacterized protein</fullName>
    </submittedName>
</protein>
<reference evidence="1" key="1">
    <citation type="submission" date="2019-12" db="EMBL/GenBank/DDBJ databases">
        <authorList>
            <person name="Cremers G."/>
        </authorList>
    </citation>
    <scope>NUCLEOTIDE SEQUENCE</scope>
    <source>
        <strain evidence="1">Mbul2</strain>
        <plasmid evidence="1">1</plasmid>
    </source>
</reference>
<gene>
    <name evidence="1" type="ORF">MBLL_01863</name>
</gene>
<geneLocation type="plasmid" evidence="1">
    <name>1</name>
</geneLocation>
<dbReference type="AlphaFoldDB" id="A0A679JTB7"/>
<organism evidence="1">
    <name type="scientific">Methylobacterium bullatum</name>
    <dbReference type="NCBI Taxonomy" id="570505"/>
    <lineage>
        <taxon>Bacteria</taxon>
        <taxon>Pseudomonadati</taxon>
        <taxon>Pseudomonadota</taxon>
        <taxon>Alphaproteobacteria</taxon>
        <taxon>Hyphomicrobiales</taxon>
        <taxon>Methylobacteriaceae</taxon>
        <taxon>Methylobacterium</taxon>
    </lineage>
</organism>
<accession>A0A679JTB7</accession>
<sequence>MRHMRAGPVFPCGSKGLAGSAMAIRAMGRSGVRQGIMPARRGPAVIMRKIFAPFRVRKSVLCPRTHALLKVDRR</sequence>
<keyword evidence="1" id="KW-0614">Plasmid</keyword>
<dbReference type="EMBL" id="LR743510">
    <property type="protein sequence ID" value="CAA2139932.1"/>
    <property type="molecule type" value="Genomic_DNA"/>
</dbReference>
<proteinExistence type="predicted"/>